<dbReference type="Gene3D" id="3.40.50.720">
    <property type="entry name" value="NAD(P)-binding Rossmann-like Domain"/>
    <property type="match status" value="1"/>
</dbReference>
<dbReference type="PANTHER" id="PTHR43000">
    <property type="entry name" value="DTDP-D-GLUCOSE 4,6-DEHYDRATASE-RELATED"/>
    <property type="match status" value="1"/>
</dbReference>
<evidence type="ECO:0000259" key="2">
    <source>
        <dbReference type="Pfam" id="PF01370"/>
    </source>
</evidence>
<dbReference type="Pfam" id="PF01370">
    <property type="entry name" value="Epimerase"/>
    <property type="match status" value="1"/>
</dbReference>
<dbReference type="SUPFAM" id="SSF51735">
    <property type="entry name" value="NAD(P)-binding Rossmann-fold domains"/>
    <property type="match status" value="1"/>
</dbReference>
<dbReference type="STRING" id="1121325.SAMN04515677_11148"/>
<name>A0A1G9T0H4_9FIRM</name>
<dbReference type="AlphaFoldDB" id="A0A1G9T0H4"/>
<organism evidence="3 4">
    <name type="scientific">Romboutsia lituseburensis DSM 797</name>
    <dbReference type="NCBI Taxonomy" id="1121325"/>
    <lineage>
        <taxon>Bacteria</taxon>
        <taxon>Bacillati</taxon>
        <taxon>Bacillota</taxon>
        <taxon>Clostridia</taxon>
        <taxon>Peptostreptococcales</taxon>
        <taxon>Peptostreptococcaceae</taxon>
        <taxon>Romboutsia</taxon>
    </lineage>
</organism>
<reference evidence="3 4" key="1">
    <citation type="submission" date="2016-10" db="EMBL/GenBank/DDBJ databases">
        <authorList>
            <person name="de Groot N.N."/>
        </authorList>
    </citation>
    <scope>NUCLEOTIDE SEQUENCE [LARGE SCALE GENOMIC DNA]</scope>
    <source>
        <strain evidence="3 4">DSM 797</strain>
    </source>
</reference>
<feature type="domain" description="NAD-dependent epimerase/dehydratase" evidence="2">
    <location>
        <begin position="4"/>
        <end position="212"/>
    </location>
</feature>
<sequence length="312" mass="36405">MKSILVMGGNDFIGSALAEYLIKCGYKVDILTKGKKEVKLKGLGKHFLCDRDDISHLKKILSKKSYEYIYDMTAYSKDDIKNLIRCINLKNLKKYVVLSSGAVYKDSSKQAREDNEKGENKNWGKYGLDKKEAEDYIINSDIPYIIIRPTYIYGPNNNLYREIYFFERILQEKKIPVPHGKNVSTQFIYIDDLVKVLESLTHNDRVREAYNVTNPQLISWNDLIQTCGEVVKKSPIVKLVDINNVNFEERQYFPFRNIDYNLDIDKLIEHGLYIPNVLLKEGLKKTYKWYLSTKPKLQDKKMSKVDDIIKIS</sequence>
<comment type="similarity">
    <text evidence="1">Belongs to the NAD(P)-dependent epimerase/dehydratase family.</text>
</comment>
<evidence type="ECO:0000313" key="4">
    <source>
        <dbReference type="Proteomes" id="UP000199068"/>
    </source>
</evidence>
<accession>A0A1G9T0H4</accession>
<evidence type="ECO:0000256" key="1">
    <source>
        <dbReference type="ARBA" id="ARBA00007637"/>
    </source>
</evidence>
<dbReference type="RefSeq" id="WP_092727455.1">
    <property type="nucleotide sequence ID" value="NZ_FNGW01000011.1"/>
</dbReference>
<dbReference type="Proteomes" id="UP000199068">
    <property type="component" value="Unassembled WGS sequence"/>
</dbReference>
<dbReference type="EMBL" id="FNGW01000011">
    <property type="protein sequence ID" value="SDM41128.1"/>
    <property type="molecule type" value="Genomic_DNA"/>
</dbReference>
<evidence type="ECO:0000313" key="3">
    <source>
        <dbReference type="EMBL" id="SDM41128.1"/>
    </source>
</evidence>
<dbReference type="InterPro" id="IPR001509">
    <property type="entry name" value="Epimerase_deHydtase"/>
</dbReference>
<gene>
    <name evidence="3" type="ORF">SAMN04515677_11148</name>
</gene>
<dbReference type="InterPro" id="IPR036291">
    <property type="entry name" value="NAD(P)-bd_dom_sf"/>
</dbReference>
<proteinExistence type="inferred from homology"/>
<protein>
    <submittedName>
        <fullName evidence="3">Nucleoside-diphosphate-sugar epimerase</fullName>
    </submittedName>
</protein>
<keyword evidence="4" id="KW-1185">Reference proteome</keyword>